<organism evidence="9 10">
    <name type="scientific">Tolypocladium ophioglossoides (strain CBS 100239)</name>
    <name type="common">Snaketongue truffleclub</name>
    <name type="synonym">Elaphocordyceps ophioglossoides</name>
    <dbReference type="NCBI Taxonomy" id="1163406"/>
    <lineage>
        <taxon>Eukaryota</taxon>
        <taxon>Fungi</taxon>
        <taxon>Dikarya</taxon>
        <taxon>Ascomycota</taxon>
        <taxon>Pezizomycotina</taxon>
        <taxon>Sordariomycetes</taxon>
        <taxon>Hypocreomycetidae</taxon>
        <taxon>Hypocreales</taxon>
        <taxon>Ophiocordycipitaceae</taxon>
        <taxon>Tolypocladium</taxon>
    </lineage>
</organism>
<keyword evidence="8" id="KW-1133">Transmembrane helix</keyword>
<dbReference type="PANTHER" id="PTHR24305">
    <property type="entry name" value="CYTOCHROME P450"/>
    <property type="match status" value="1"/>
</dbReference>
<comment type="cofactor">
    <cofactor evidence="1 6">
        <name>heme</name>
        <dbReference type="ChEBI" id="CHEBI:30413"/>
    </cofactor>
</comment>
<keyword evidence="7" id="KW-0503">Monooxygenase</keyword>
<evidence type="ECO:0000256" key="6">
    <source>
        <dbReference type="PIRSR" id="PIRSR602401-1"/>
    </source>
</evidence>
<evidence type="ECO:0000256" key="4">
    <source>
        <dbReference type="ARBA" id="ARBA00022723"/>
    </source>
</evidence>
<dbReference type="EMBL" id="LFRF01000053">
    <property type="protein sequence ID" value="KND86588.1"/>
    <property type="molecule type" value="Genomic_DNA"/>
</dbReference>
<keyword evidence="7" id="KW-0560">Oxidoreductase</keyword>
<dbReference type="InterPro" id="IPR001128">
    <property type="entry name" value="Cyt_P450"/>
</dbReference>
<sequence length="555" mass="63103">WVQSLGLVSNARQEYLKDCLGSCYKHPILNSFLVVMSSIGLSRMGHSFDAILDSWHNGSLSRMLGLVLALVVAYGFAKAVYRIWFHPLSKFPGPPLLSATYLPYAYSNYIKGVWVKKMVGLHRKYGPAVRIGPNHIALDGSIGWPEVYGHRSAGKQEFQKMKGVFAADFESLIVAPRDIHRRQRRQLSHAFRDSALVQQESVISQYVDLLLTRLDVRAREGQAINIVQWLNFATFDIIGDLAFSEPFHSLQNNGYHPWILSIFQGIRGGSLARFFQVYPLLGMIVKTLSLSRNMKTSMKVRSHARDKARARMELGEEPIAGRRDFMTYMLRKTRDGGNGMSESEILATSPVIVIAGSETTATALAGFCFYVSRNPRVHALVVDEVRSAFAAEEEITMRSTTSLDYMQACIEEVLRVYPPASETPARVSPGDMVDGKFVPAGTRVSVYQWATFRNPDHFLEPESFIPERWLPEKHPRYEERFKADNRAVFKPFSYGSRDCIGKNLAYGEMRLVLARLLYRFDFELAFEQDSWHDSQRTFVVWEKGPLYLRLQPRSA</sequence>
<evidence type="ECO:0000256" key="8">
    <source>
        <dbReference type="SAM" id="Phobius"/>
    </source>
</evidence>
<dbReference type="STRING" id="1163406.A0A0L0MXG9"/>
<keyword evidence="8" id="KW-0812">Transmembrane</keyword>
<feature type="non-terminal residue" evidence="9">
    <location>
        <position position="1"/>
    </location>
</feature>
<dbReference type="CDD" id="cd11058">
    <property type="entry name" value="CYP60B-like"/>
    <property type="match status" value="1"/>
</dbReference>
<dbReference type="GO" id="GO:0004497">
    <property type="term" value="F:monooxygenase activity"/>
    <property type="evidence" value="ECO:0007669"/>
    <property type="project" value="UniProtKB-KW"/>
</dbReference>
<name>A0A0L0MXG9_TOLOC</name>
<dbReference type="InterPro" id="IPR050121">
    <property type="entry name" value="Cytochrome_P450_monoxygenase"/>
</dbReference>
<dbReference type="Proteomes" id="UP000036947">
    <property type="component" value="Unassembled WGS sequence"/>
</dbReference>
<reference evidence="9 10" key="1">
    <citation type="journal article" date="2015" name="BMC Genomics">
        <title>The genome of the truffle-parasite Tolypocladium ophioglossoides and the evolution of antifungal peptaibiotics.</title>
        <authorList>
            <person name="Quandt C.A."/>
            <person name="Bushley K.E."/>
            <person name="Spatafora J.W."/>
        </authorList>
    </citation>
    <scope>NUCLEOTIDE SEQUENCE [LARGE SCALE GENOMIC DNA]</scope>
    <source>
        <strain evidence="9 10">CBS 100239</strain>
    </source>
</reference>
<evidence type="ECO:0000256" key="2">
    <source>
        <dbReference type="ARBA" id="ARBA00010617"/>
    </source>
</evidence>
<dbReference type="InterPro" id="IPR017972">
    <property type="entry name" value="Cyt_P450_CS"/>
</dbReference>
<dbReference type="PANTHER" id="PTHR24305:SF210">
    <property type="entry name" value="CYTOCHROME P450 MONOOXYGENASE ASQL-RELATED"/>
    <property type="match status" value="1"/>
</dbReference>
<evidence type="ECO:0000256" key="7">
    <source>
        <dbReference type="RuleBase" id="RU000461"/>
    </source>
</evidence>
<comment type="similarity">
    <text evidence="2 7">Belongs to the cytochrome P450 family.</text>
</comment>
<evidence type="ECO:0000256" key="1">
    <source>
        <dbReference type="ARBA" id="ARBA00001971"/>
    </source>
</evidence>
<evidence type="ECO:0000313" key="10">
    <source>
        <dbReference type="Proteomes" id="UP000036947"/>
    </source>
</evidence>
<dbReference type="InterPro" id="IPR002401">
    <property type="entry name" value="Cyt_P450_E_grp-I"/>
</dbReference>
<dbReference type="PRINTS" id="PR00463">
    <property type="entry name" value="EP450I"/>
</dbReference>
<evidence type="ECO:0000256" key="3">
    <source>
        <dbReference type="ARBA" id="ARBA00022617"/>
    </source>
</evidence>
<keyword evidence="10" id="KW-1185">Reference proteome</keyword>
<comment type="caution">
    <text evidence="9">The sequence shown here is derived from an EMBL/GenBank/DDBJ whole genome shotgun (WGS) entry which is preliminary data.</text>
</comment>
<dbReference type="AlphaFoldDB" id="A0A0L0MXG9"/>
<keyword evidence="3 6" id="KW-0349">Heme</keyword>
<dbReference type="PRINTS" id="PR00385">
    <property type="entry name" value="P450"/>
</dbReference>
<dbReference type="GO" id="GO:0005506">
    <property type="term" value="F:iron ion binding"/>
    <property type="evidence" value="ECO:0007669"/>
    <property type="project" value="InterPro"/>
</dbReference>
<dbReference type="SUPFAM" id="SSF48264">
    <property type="entry name" value="Cytochrome P450"/>
    <property type="match status" value="1"/>
</dbReference>
<keyword evidence="8" id="KW-0472">Membrane</keyword>
<gene>
    <name evidence="9" type="ORF">TOPH_08777</name>
</gene>
<dbReference type="GO" id="GO:0020037">
    <property type="term" value="F:heme binding"/>
    <property type="evidence" value="ECO:0007669"/>
    <property type="project" value="InterPro"/>
</dbReference>
<dbReference type="Gene3D" id="1.10.630.10">
    <property type="entry name" value="Cytochrome P450"/>
    <property type="match status" value="1"/>
</dbReference>
<dbReference type="PROSITE" id="PS00086">
    <property type="entry name" value="CYTOCHROME_P450"/>
    <property type="match status" value="1"/>
</dbReference>
<dbReference type="OrthoDB" id="1470350at2759"/>
<evidence type="ECO:0000256" key="5">
    <source>
        <dbReference type="ARBA" id="ARBA00023004"/>
    </source>
</evidence>
<protein>
    <submittedName>
        <fullName evidence="9">Isotrichodermin C-15 hydroxylase</fullName>
    </submittedName>
</protein>
<proteinExistence type="inferred from homology"/>
<keyword evidence="4 6" id="KW-0479">Metal-binding</keyword>
<feature type="transmembrane region" description="Helical" evidence="8">
    <location>
        <begin position="63"/>
        <end position="81"/>
    </location>
</feature>
<dbReference type="GO" id="GO:0016705">
    <property type="term" value="F:oxidoreductase activity, acting on paired donors, with incorporation or reduction of molecular oxygen"/>
    <property type="evidence" value="ECO:0007669"/>
    <property type="project" value="InterPro"/>
</dbReference>
<dbReference type="Pfam" id="PF00067">
    <property type="entry name" value="p450"/>
    <property type="match status" value="1"/>
</dbReference>
<accession>A0A0L0MXG9</accession>
<keyword evidence="5 6" id="KW-0408">Iron</keyword>
<dbReference type="InterPro" id="IPR036396">
    <property type="entry name" value="Cyt_P450_sf"/>
</dbReference>
<evidence type="ECO:0000313" key="9">
    <source>
        <dbReference type="EMBL" id="KND86588.1"/>
    </source>
</evidence>
<feature type="binding site" description="axial binding residue" evidence="6">
    <location>
        <position position="499"/>
    </location>
    <ligand>
        <name>heme</name>
        <dbReference type="ChEBI" id="CHEBI:30413"/>
    </ligand>
    <ligandPart>
        <name>Fe</name>
        <dbReference type="ChEBI" id="CHEBI:18248"/>
    </ligandPart>
</feature>